<protein>
    <submittedName>
        <fullName evidence="2">Glycosyltransferase 28 domain protein</fullName>
    </submittedName>
</protein>
<organism evidence="2 3">
    <name type="scientific">Methylocella silvestris (strain DSM 15510 / CIP 108128 / LMG 27833 / NCIMB 13906 / BL2)</name>
    <dbReference type="NCBI Taxonomy" id="395965"/>
    <lineage>
        <taxon>Bacteria</taxon>
        <taxon>Pseudomonadati</taxon>
        <taxon>Pseudomonadota</taxon>
        <taxon>Alphaproteobacteria</taxon>
        <taxon>Hyphomicrobiales</taxon>
        <taxon>Beijerinckiaceae</taxon>
        <taxon>Methylocella</taxon>
    </lineage>
</organism>
<feature type="domain" description="Erythromycin biosynthesis protein CIII-like C-terminal" evidence="1">
    <location>
        <begin position="269"/>
        <end position="410"/>
    </location>
</feature>
<dbReference type="PANTHER" id="PTHR48050:SF13">
    <property type="entry name" value="STEROL 3-BETA-GLUCOSYLTRANSFERASE UGT80A2"/>
    <property type="match status" value="1"/>
</dbReference>
<dbReference type="Proteomes" id="UP000002257">
    <property type="component" value="Chromosome"/>
</dbReference>
<dbReference type="AlphaFoldDB" id="B8EMU9"/>
<dbReference type="Pfam" id="PF06722">
    <property type="entry name" value="EryCIII-like_C"/>
    <property type="match status" value="1"/>
</dbReference>
<keyword evidence="2" id="KW-0808">Transferase</keyword>
<proteinExistence type="predicted"/>
<dbReference type="GO" id="GO:0017000">
    <property type="term" value="P:antibiotic biosynthetic process"/>
    <property type="evidence" value="ECO:0007669"/>
    <property type="project" value="UniProtKB-ARBA"/>
</dbReference>
<gene>
    <name evidence="2" type="ordered locus">Msil_3897</name>
</gene>
<name>B8EMU9_METSB</name>
<dbReference type="HOGENOM" id="CLU_000537_4_2_5"/>
<dbReference type="CAZy" id="GT1">
    <property type="family name" value="Glycosyltransferase Family 1"/>
</dbReference>
<sequence length="429" mass="46307">MPYNFLLACWGVAGNLGPMLTAGRQLRRSGHTVRLLADSALREEIEAAGFGFTAWRRAPNYSDFEPLLVALDPTDLGSFSEHILFGPAAACAADTREELNAAPTDALLAHDMLLGSAIAAEAAGVPCAVLSPHISVRPLPGVPHVGSGLTPPRSFEERADVEAANRRFGDALNERLYLLNEAREGQGLAPLNHVFDQYDRPDRFLLAISSAFDFPADDLPDNVRYIGPLLDPPGWSKPWRAPWPAQSDRPRALVSFSTTFQDQADALQRVVNALGRVEIDAVVTTGPALVGSALHAPKNVTLLHSAPHDAVMKEVSLVVTHGGHGTVSRALLHRLPLLIMPMGRDQDDNALRAEARGVGLTLPPTASEAEIARALNRLLTEPHFRIAAHRLGAAIAAELDSAGLVGEMEEIVAFRRADHRPARKRLLRN</sequence>
<reference evidence="2 3" key="1">
    <citation type="journal article" date="2010" name="J. Bacteriol.">
        <title>Complete genome sequence of the aerobic facultative methanotroph Methylocella silvestris BL2.</title>
        <authorList>
            <person name="Chen Y."/>
            <person name="Crombie A."/>
            <person name="Rahman M.T."/>
            <person name="Dedysh S.N."/>
            <person name="Liesack W."/>
            <person name="Stott M.B."/>
            <person name="Alam M."/>
            <person name="Theisen A.R."/>
            <person name="Murrell J.C."/>
            <person name="Dunfield P.F."/>
        </authorList>
    </citation>
    <scope>NUCLEOTIDE SEQUENCE [LARGE SCALE GENOMIC DNA]</scope>
    <source>
        <strain evidence="3">DSM 15510 / CIP 108128 / LMG 27833 / NCIMB 13906 / BL2</strain>
    </source>
</reference>
<dbReference type="SUPFAM" id="SSF53756">
    <property type="entry name" value="UDP-Glycosyltransferase/glycogen phosphorylase"/>
    <property type="match status" value="1"/>
</dbReference>
<dbReference type="CDD" id="cd03784">
    <property type="entry name" value="GT1_Gtf-like"/>
    <property type="match status" value="1"/>
</dbReference>
<dbReference type="InterPro" id="IPR010610">
    <property type="entry name" value="EryCIII-like_C"/>
</dbReference>
<dbReference type="STRING" id="395965.Msil_3897"/>
<dbReference type="EMBL" id="CP001280">
    <property type="protein sequence ID" value="ACK52778.1"/>
    <property type="molecule type" value="Genomic_DNA"/>
</dbReference>
<dbReference type="PANTHER" id="PTHR48050">
    <property type="entry name" value="STEROL 3-BETA-GLUCOSYLTRANSFERASE"/>
    <property type="match status" value="1"/>
</dbReference>
<dbReference type="RefSeq" id="WP_012592846.1">
    <property type="nucleotide sequence ID" value="NC_011666.1"/>
</dbReference>
<dbReference type="Gene3D" id="3.40.50.2000">
    <property type="entry name" value="Glycogen Phosphorylase B"/>
    <property type="match status" value="2"/>
</dbReference>
<dbReference type="KEGG" id="msl:Msil_3897"/>
<dbReference type="OrthoDB" id="139086at2"/>
<evidence type="ECO:0000313" key="2">
    <source>
        <dbReference type="EMBL" id="ACK52778.1"/>
    </source>
</evidence>
<accession>B8EMU9</accession>
<dbReference type="InterPro" id="IPR050426">
    <property type="entry name" value="Glycosyltransferase_28"/>
</dbReference>
<evidence type="ECO:0000259" key="1">
    <source>
        <dbReference type="Pfam" id="PF06722"/>
    </source>
</evidence>
<dbReference type="GO" id="GO:0008194">
    <property type="term" value="F:UDP-glycosyltransferase activity"/>
    <property type="evidence" value="ECO:0007669"/>
    <property type="project" value="InterPro"/>
</dbReference>
<keyword evidence="3" id="KW-1185">Reference proteome</keyword>
<dbReference type="GO" id="GO:0016758">
    <property type="term" value="F:hexosyltransferase activity"/>
    <property type="evidence" value="ECO:0007669"/>
    <property type="project" value="UniProtKB-ARBA"/>
</dbReference>
<dbReference type="eggNOG" id="COG1819">
    <property type="taxonomic scope" value="Bacteria"/>
</dbReference>
<evidence type="ECO:0000313" key="3">
    <source>
        <dbReference type="Proteomes" id="UP000002257"/>
    </source>
</evidence>
<dbReference type="InterPro" id="IPR002213">
    <property type="entry name" value="UDP_glucos_trans"/>
</dbReference>